<dbReference type="Pfam" id="PF01098">
    <property type="entry name" value="FTSW_RODA_SPOVE"/>
    <property type="match status" value="1"/>
</dbReference>
<keyword evidence="8" id="KW-1185">Reference proteome</keyword>
<feature type="transmembrane region" description="Helical" evidence="6">
    <location>
        <begin position="79"/>
        <end position="99"/>
    </location>
</feature>
<keyword evidence="5 6" id="KW-0472">Membrane</keyword>
<feature type="transmembrane region" description="Helical" evidence="6">
    <location>
        <begin position="169"/>
        <end position="192"/>
    </location>
</feature>
<feature type="transmembrane region" description="Helical" evidence="6">
    <location>
        <begin position="327"/>
        <end position="352"/>
    </location>
</feature>
<dbReference type="InterPro" id="IPR001182">
    <property type="entry name" value="FtsW/RodA"/>
</dbReference>
<evidence type="ECO:0000256" key="3">
    <source>
        <dbReference type="ARBA" id="ARBA00022960"/>
    </source>
</evidence>
<evidence type="ECO:0000256" key="6">
    <source>
        <dbReference type="SAM" id="Phobius"/>
    </source>
</evidence>
<name>A0A4Q9DWB8_9BACL</name>
<dbReference type="GO" id="GO:0008360">
    <property type="term" value="P:regulation of cell shape"/>
    <property type="evidence" value="ECO:0007669"/>
    <property type="project" value="UniProtKB-KW"/>
</dbReference>
<feature type="transmembrane region" description="Helical" evidence="6">
    <location>
        <begin position="204"/>
        <end position="223"/>
    </location>
</feature>
<keyword evidence="2 6" id="KW-0812">Transmembrane</keyword>
<comment type="subcellular location">
    <subcellularLocation>
        <location evidence="1">Membrane</location>
        <topology evidence="1">Multi-pass membrane protein</topology>
    </subcellularLocation>
</comment>
<dbReference type="NCBIfam" id="NF038403">
    <property type="entry name" value="perm_prefix_1"/>
    <property type="match status" value="1"/>
</dbReference>
<dbReference type="OrthoDB" id="2192428at2"/>
<feature type="transmembrane region" description="Helical" evidence="6">
    <location>
        <begin position="144"/>
        <end position="163"/>
    </location>
</feature>
<feature type="transmembrane region" description="Helical" evidence="6">
    <location>
        <begin position="254"/>
        <end position="273"/>
    </location>
</feature>
<evidence type="ECO:0000256" key="2">
    <source>
        <dbReference type="ARBA" id="ARBA00022692"/>
    </source>
</evidence>
<feature type="transmembrane region" description="Helical" evidence="6">
    <location>
        <begin position="364"/>
        <end position="389"/>
    </location>
</feature>
<dbReference type="AlphaFoldDB" id="A0A4Q9DWB8"/>
<reference evidence="7 8" key="1">
    <citation type="submission" date="2019-02" db="EMBL/GenBank/DDBJ databases">
        <title>Paenibacillus sp. nov., isolated from surface-sterilized tissue of Thalictrum simplex L.</title>
        <authorList>
            <person name="Tuo L."/>
        </authorList>
    </citation>
    <scope>NUCLEOTIDE SEQUENCE [LARGE SCALE GENOMIC DNA]</scope>
    <source>
        <strain evidence="7 8">N2SHLJ1</strain>
    </source>
</reference>
<evidence type="ECO:0000313" key="8">
    <source>
        <dbReference type="Proteomes" id="UP000293142"/>
    </source>
</evidence>
<keyword evidence="3" id="KW-0133">Cell shape</keyword>
<proteinExistence type="predicted"/>
<organism evidence="7 8">
    <name type="scientific">Paenibacillus thalictri</name>
    <dbReference type="NCBI Taxonomy" id="2527873"/>
    <lineage>
        <taxon>Bacteria</taxon>
        <taxon>Bacillati</taxon>
        <taxon>Bacillota</taxon>
        <taxon>Bacilli</taxon>
        <taxon>Bacillales</taxon>
        <taxon>Paenibacillaceae</taxon>
        <taxon>Paenibacillus</taxon>
    </lineage>
</organism>
<dbReference type="RefSeq" id="WP_131012076.1">
    <property type="nucleotide sequence ID" value="NZ_SIRE01000003.1"/>
</dbReference>
<dbReference type="GO" id="GO:0032153">
    <property type="term" value="C:cell division site"/>
    <property type="evidence" value="ECO:0007669"/>
    <property type="project" value="TreeGrafter"/>
</dbReference>
<evidence type="ECO:0000256" key="4">
    <source>
        <dbReference type="ARBA" id="ARBA00022989"/>
    </source>
</evidence>
<evidence type="ECO:0000256" key="1">
    <source>
        <dbReference type="ARBA" id="ARBA00004141"/>
    </source>
</evidence>
<feature type="transmembrane region" description="Helical" evidence="6">
    <location>
        <begin position="119"/>
        <end position="137"/>
    </location>
</feature>
<dbReference type="PANTHER" id="PTHR30474:SF1">
    <property type="entry name" value="PEPTIDOGLYCAN GLYCOSYLTRANSFERASE MRDB"/>
    <property type="match status" value="1"/>
</dbReference>
<dbReference type="GO" id="GO:0005886">
    <property type="term" value="C:plasma membrane"/>
    <property type="evidence" value="ECO:0007669"/>
    <property type="project" value="TreeGrafter"/>
</dbReference>
<feature type="transmembrane region" description="Helical" evidence="6">
    <location>
        <begin position="229"/>
        <end position="247"/>
    </location>
</feature>
<comment type="caution">
    <text evidence="7">The sequence shown here is derived from an EMBL/GenBank/DDBJ whole genome shotgun (WGS) entry which is preliminary data.</text>
</comment>
<protein>
    <submittedName>
        <fullName evidence="7">FtsW/RodA/SpoVE family cell cycle protein</fullName>
    </submittedName>
</protein>
<dbReference type="GO" id="GO:0051301">
    <property type="term" value="P:cell division"/>
    <property type="evidence" value="ECO:0007669"/>
    <property type="project" value="InterPro"/>
</dbReference>
<accession>A0A4Q9DWB8</accession>
<keyword evidence="4 6" id="KW-1133">Transmembrane helix</keyword>
<dbReference type="PANTHER" id="PTHR30474">
    <property type="entry name" value="CELL CYCLE PROTEIN"/>
    <property type="match status" value="1"/>
</dbReference>
<dbReference type="GO" id="GO:0015648">
    <property type="term" value="F:lipid-linked peptidoglycan transporter activity"/>
    <property type="evidence" value="ECO:0007669"/>
    <property type="project" value="TreeGrafter"/>
</dbReference>
<gene>
    <name evidence="7" type="ORF">EYB31_04590</name>
</gene>
<dbReference type="InterPro" id="IPR047928">
    <property type="entry name" value="Perm_prefix_1"/>
</dbReference>
<sequence length="439" mass="49111">MIRHHDAIRAYLNEVCSRIRAREAHRDIRRELESHLEELVLERETAGASRDEAVGWAVQQMGSATEVGDKLHRIHRPRIHWGLLAGVLLFLSLGILAMYTVEAGTTAEFKVRYMQRTLVYASVGLLVMTGLYFFNYAKLRKYSMAIYVVTVCGIIGTQIFGAQVNGLKYWHIASFTLDWVGISPYLLIISAPGLLMKWRKQNRFWLRALLAFFVIPAVLFMLVSSLSNLLLYMTGYLILLIFVTGGFKATLAHGAAMAVAFTLLIASNPHSYILNRLFAFLNAADDPRGAGYVYMMLDSVLKSAGWLGHGISAPAGLRLPGIATDNVLAYLIYCFGWWFGIAVLFCFVYFIGRLVHSNRAVTDPYGQLLSAAVAGMLGFQMLYCFMMPFGWVPFLGIPFPFLSYGGSHLLVEMAVVGLLLGIYRRKDLLRISDSQAIED</sequence>
<dbReference type="EMBL" id="SIRE01000003">
    <property type="protein sequence ID" value="TBL81364.1"/>
    <property type="molecule type" value="Genomic_DNA"/>
</dbReference>
<dbReference type="Proteomes" id="UP000293142">
    <property type="component" value="Unassembled WGS sequence"/>
</dbReference>
<feature type="transmembrane region" description="Helical" evidence="6">
    <location>
        <begin position="401"/>
        <end position="423"/>
    </location>
</feature>
<evidence type="ECO:0000256" key="5">
    <source>
        <dbReference type="ARBA" id="ARBA00023136"/>
    </source>
</evidence>
<evidence type="ECO:0000313" key="7">
    <source>
        <dbReference type="EMBL" id="TBL81364.1"/>
    </source>
</evidence>